<sequence>VSGYNVRKILSFLKRTAGGPTLPGKDPIAHIMYIKNELPDIYDKTSV</sequence>
<evidence type="ECO:0000313" key="1">
    <source>
        <dbReference type="EMBL" id="GAH92661.1"/>
    </source>
</evidence>
<dbReference type="AlphaFoldDB" id="X1JD83"/>
<protein>
    <submittedName>
        <fullName evidence="1">Uncharacterized protein</fullName>
    </submittedName>
</protein>
<proteinExistence type="predicted"/>
<organism evidence="1">
    <name type="scientific">marine sediment metagenome</name>
    <dbReference type="NCBI Taxonomy" id="412755"/>
    <lineage>
        <taxon>unclassified sequences</taxon>
        <taxon>metagenomes</taxon>
        <taxon>ecological metagenomes</taxon>
    </lineage>
</organism>
<feature type="non-terminal residue" evidence="1">
    <location>
        <position position="1"/>
    </location>
</feature>
<reference evidence="1" key="1">
    <citation type="journal article" date="2014" name="Front. Microbiol.">
        <title>High frequency of phylogenetically diverse reductive dehalogenase-homologous genes in deep subseafloor sedimentary metagenomes.</title>
        <authorList>
            <person name="Kawai M."/>
            <person name="Futagami T."/>
            <person name="Toyoda A."/>
            <person name="Takaki Y."/>
            <person name="Nishi S."/>
            <person name="Hori S."/>
            <person name="Arai W."/>
            <person name="Tsubouchi T."/>
            <person name="Morono Y."/>
            <person name="Uchiyama I."/>
            <person name="Ito T."/>
            <person name="Fujiyama A."/>
            <person name="Inagaki F."/>
            <person name="Takami H."/>
        </authorList>
    </citation>
    <scope>NUCLEOTIDE SEQUENCE</scope>
    <source>
        <strain evidence="1">Expedition CK06-06</strain>
    </source>
</reference>
<accession>X1JD83</accession>
<dbReference type="EMBL" id="BARU01049360">
    <property type="protein sequence ID" value="GAH92661.1"/>
    <property type="molecule type" value="Genomic_DNA"/>
</dbReference>
<gene>
    <name evidence="1" type="ORF">S03H2_72725</name>
</gene>
<name>X1JD83_9ZZZZ</name>
<feature type="non-terminal residue" evidence="1">
    <location>
        <position position="47"/>
    </location>
</feature>
<comment type="caution">
    <text evidence="1">The sequence shown here is derived from an EMBL/GenBank/DDBJ whole genome shotgun (WGS) entry which is preliminary data.</text>
</comment>